<gene>
    <name evidence="2" type="ORF">NDU88_005430</name>
</gene>
<evidence type="ECO:0000256" key="1">
    <source>
        <dbReference type="SAM" id="MobiDB-lite"/>
    </source>
</evidence>
<evidence type="ECO:0000313" key="3">
    <source>
        <dbReference type="Proteomes" id="UP001066276"/>
    </source>
</evidence>
<evidence type="ECO:0000313" key="2">
    <source>
        <dbReference type="EMBL" id="KAJ1165000.1"/>
    </source>
</evidence>
<keyword evidence="3" id="KW-1185">Reference proteome</keyword>
<protein>
    <submittedName>
        <fullName evidence="2">Uncharacterized protein</fullName>
    </submittedName>
</protein>
<sequence length="121" mass="13555">MTAHRRSKKVLEVHKGDTEEGDSRRMSREEPLGEGKDGQRENGESAAPGAINTERCPPFSWRNMAYPDMSLHTWVTRAVGRRNRYLHGTIDHAWLGDTVAERPWGNQEASIIGGCPRGTVD</sequence>
<reference evidence="2" key="1">
    <citation type="journal article" date="2022" name="bioRxiv">
        <title>Sequencing and chromosome-scale assembly of the giantPleurodeles waltlgenome.</title>
        <authorList>
            <person name="Brown T."/>
            <person name="Elewa A."/>
            <person name="Iarovenko S."/>
            <person name="Subramanian E."/>
            <person name="Araus A.J."/>
            <person name="Petzold A."/>
            <person name="Susuki M."/>
            <person name="Suzuki K.-i.T."/>
            <person name="Hayashi T."/>
            <person name="Toyoda A."/>
            <person name="Oliveira C."/>
            <person name="Osipova E."/>
            <person name="Leigh N.D."/>
            <person name="Simon A."/>
            <person name="Yun M.H."/>
        </authorList>
    </citation>
    <scope>NUCLEOTIDE SEQUENCE</scope>
    <source>
        <strain evidence="2">20211129_DDA</strain>
        <tissue evidence="2">Liver</tissue>
    </source>
</reference>
<name>A0AAV7SLV3_PLEWA</name>
<dbReference type="AlphaFoldDB" id="A0AAV7SLV3"/>
<feature type="region of interest" description="Disordered" evidence="1">
    <location>
        <begin position="1"/>
        <end position="56"/>
    </location>
</feature>
<organism evidence="2 3">
    <name type="scientific">Pleurodeles waltl</name>
    <name type="common">Iberian ribbed newt</name>
    <dbReference type="NCBI Taxonomy" id="8319"/>
    <lineage>
        <taxon>Eukaryota</taxon>
        <taxon>Metazoa</taxon>
        <taxon>Chordata</taxon>
        <taxon>Craniata</taxon>
        <taxon>Vertebrata</taxon>
        <taxon>Euteleostomi</taxon>
        <taxon>Amphibia</taxon>
        <taxon>Batrachia</taxon>
        <taxon>Caudata</taxon>
        <taxon>Salamandroidea</taxon>
        <taxon>Salamandridae</taxon>
        <taxon>Pleurodelinae</taxon>
        <taxon>Pleurodeles</taxon>
    </lineage>
</organism>
<proteinExistence type="predicted"/>
<dbReference type="Proteomes" id="UP001066276">
    <property type="component" value="Chromosome 4_2"/>
</dbReference>
<dbReference type="EMBL" id="JANPWB010000008">
    <property type="protein sequence ID" value="KAJ1165000.1"/>
    <property type="molecule type" value="Genomic_DNA"/>
</dbReference>
<accession>A0AAV7SLV3</accession>
<feature type="compositionally biased region" description="Basic and acidic residues" evidence="1">
    <location>
        <begin position="9"/>
        <end position="43"/>
    </location>
</feature>
<comment type="caution">
    <text evidence="2">The sequence shown here is derived from an EMBL/GenBank/DDBJ whole genome shotgun (WGS) entry which is preliminary data.</text>
</comment>